<dbReference type="PROSITE" id="PS51186">
    <property type="entry name" value="GNAT"/>
    <property type="match status" value="1"/>
</dbReference>
<dbReference type="InterPro" id="IPR000182">
    <property type="entry name" value="GNAT_dom"/>
</dbReference>
<evidence type="ECO:0000256" key="2">
    <source>
        <dbReference type="ARBA" id="ARBA00023315"/>
    </source>
</evidence>
<keyword evidence="2" id="KW-0012">Acyltransferase</keyword>
<dbReference type="InterPro" id="IPR016181">
    <property type="entry name" value="Acyl_CoA_acyltransferase"/>
</dbReference>
<name>A0A2S9JKL8_9HYPH</name>
<dbReference type="Proteomes" id="UP000238563">
    <property type="component" value="Unassembled WGS sequence"/>
</dbReference>
<dbReference type="Pfam" id="PF24553">
    <property type="entry name" value="Rv0428c_C"/>
    <property type="match status" value="1"/>
</dbReference>
<dbReference type="InterPro" id="IPR050680">
    <property type="entry name" value="YpeA/RimI_acetyltransf"/>
</dbReference>
<dbReference type="AlphaFoldDB" id="A0A2S9JKL8"/>
<dbReference type="Gene3D" id="3.40.630.30">
    <property type="match status" value="1"/>
</dbReference>
<reference evidence="4 5" key="1">
    <citation type="submission" date="2018-02" db="EMBL/GenBank/DDBJ databases">
        <title>The draft genome of Phyllobacterium myrsinacearum DSM5892.</title>
        <authorList>
            <person name="Li L."/>
            <person name="Liu L."/>
            <person name="Zhang X."/>
            <person name="Wang T."/>
        </authorList>
    </citation>
    <scope>NUCLEOTIDE SEQUENCE [LARGE SCALE GENOMIC DNA]</scope>
    <source>
        <strain evidence="4 5">DSM 5892</strain>
    </source>
</reference>
<dbReference type="PANTHER" id="PTHR43420">
    <property type="entry name" value="ACETYLTRANSFERASE"/>
    <property type="match status" value="1"/>
</dbReference>
<sequence length="250" mass="27134">MPLAQIRQIEAVGFRAWPAASVHYDGSWAIRMTACHPSKRLNSVNPLDPGDTDNMEERVARAVQRLRAYGRPPVFRLSPLAPEALDAYLDAAGWSRFDESLVMVADLASIDLSDAIDQIPLRDTGRYVDAAVTVQQDNPALKPGLVEVIDAIRPAKGLFVIEDGGAPVSTAICVQDGLLAGLFNIGTLVASRRKGHGRMIVKSAIKWAVQHGAKRGWLQVEAGNAGAIALYEKIGFTEAYRYAYRQAPDA</sequence>
<keyword evidence="1 4" id="KW-0808">Transferase</keyword>
<dbReference type="OrthoDB" id="9775595at2"/>
<proteinExistence type="predicted"/>
<dbReference type="SUPFAM" id="SSF55729">
    <property type="entry name" value="Acyl-CoA N-acyltransferases (Nat)"/>
    <property type="match status" value="1"/>
</dbReference>
<dbReference type="CDD" id="cd04301">
    <property type="entry name" value="NAT_SF"/>
    <property type="match status" value="1"/>
</dbReference>
<feature type="domain" description="N-acetyltransferase" evidence="3">
    <location>
        <begin position="119"/>
        <end position="250"/>
    </location>
</feature>
<evidence type="ECO:0000313" key="5">
    <source>
        <dbReference type="Proteomes" id="UP000238563"/>
    </source>
</evidence>
<evidence type="ECO:0000259" key="3">
    <source>
        <dbReference type="PROSITE" id="PS51186"/>
    </source>
</evidence>
<evidence type="ECO:0000313" key="4">
    <source>
        <dbReference type="EMBL" id="PRD53653.1"/>
    </source>
</evidence>
<dbReference type="InterPro" id="IPR056935">
    <property type="entry name" value="Rv0428c-like_C"/>
</dbReference>
<evidence type="ECO:0000256" key="1">
    <source>
        <dbReference type="ARBA" id="ARBA00022679"/>
    </source>
</evidence>
<gene>
    <name evidence="4" type="ORF">C5750_14495</name>
</gene>
<dbReference type="GO" id="GO:0016747">
    <property type="term" value="F:acyltransferase activity, transferring groups other than amino-acyl groups"/>
    <property type="evidence" value="ECO:0007669"/>
    <property type="project" value="InterPro"/>
</dbReference>
<accession>A0A2S9JKL8</accession>
<dbReference type="EMBL" id="PVBT01000003">
    <property type="protein sequence ID" value="PRD53653.1"/>
    <property type="molecule type" value="Genomic_DNA"/>
</dbReference>
<keyword evidence="5" id="KW-1185">Reference proteome</keyword>
<dbReference type="RefSeq" id="WP_105734652.1">
    <property type="nucleotide sequence ID" value="NZ_PVBT01000003.1"/>
</dbReference>
<organism evidence="4 5">
    <name type="scientific">Phyllobacterium myrsinacearum</name>
    <dbReference type="NCBI Taxonomy" id="28101"/>
    <lineage>
        <taxon>Bacteria</taxon>
        <taxon>Pseudomonadati</taxon>
        <taxon>Pseudomonadota</taxon>
        <taxon>Alphaproteobacteria</taxon>
        <taxon>Hyphomicrobiales</taxon>
        <taxon>Phyllobacteriaceae</taxon>
        <taxon>Phyllobacterium</taxon>
    </lineage>
</organism>
<comment type="caution">
    <text evidence="4">The sequence shown here is derived from an EMBL/GenBank/DDBJ whole genome shotgun (WGS) entry which is preliminary data.</text>
</comment>
<protein>
    <submittedName>
        <fullName evidence="4">GNAT family N-acetyltransferase</fullName>
    </submittedName>
</protein>